<evidence type="ECO:0000256" key="1">
    <source>
        <dbReference type="ARBA" id="ARBA00004141"/>
    </source>
</evidence>
<organism evidence="9 10">
    <name type="scientific">Polyrhizophydium stewartii</name>
    <dbReference type="NCBI Taxonomy" id="2732419"/>
    <lineage>
        <taxon>Eukaryota</taxon>
        <taxon>Fungi</taxon>
        <taxon>Fungi incertae sedis</taxon>
        <taxon>Chytridiomycota</taxon>
        <taxon>Chytridiomycota incertae sedis</taxon>
        <taxon>Chytridiomycetes</taxon>
        <taxon>Rhizophydiales</taxon>
        <taxon>Rhizophydiales incertae sedis</taxon>
        <taxon>Polyrhizophydium</taxon>
    </lineage>
</organism>
<dbReference type="Pfam" id="PF03062">
    <property type="entry name" value="MBOAT"/>
    <property type="match status" value="1"/>
</dbReference>
<sequence>MMDLAATARELGVPLEILVMGVCLLSSFPLAAMYSRIPASQPATRHLFSLLATSALSVGVFGVMGLVCMLVPTLATYALVRVAGHHHWTPVAVFVGTLAHLSYVQLEAQLWEAGNPDYIDVSAPLMVLTIKLSSFAWSVYDGTRPDKDLHADMRPYAIREVPDLLEFLGFVFFFASFWVGPAFDYVDYYQFTRSQGVYKRIPSCAVPAMKVLGLGIALLVAFISLDSYWSPSYYRDRRFITETNVIQKILLIQVAGFSTRAKLSAAWKVAESACILTGIGYNGVGLKTKRESFDRMTNIIVREVELGQSPKAIIDAWNIKTSNWLKRCVYLRATWGGNKPGGLATALTNLSSAFWHGFHAGYYLSFLSATMFILAGRVTRRALRPFFTTLGSPLLPYKPLYDVLGFVFTMGILNYIFMPFIVWHADASLRIWGSVYGLGHLALITAIVLLDTLGGGQYLVKRVLPRMIKQNVDDKLAHEHVDGGASASASATSNRKQRFKSQ</sequence>
<dbReference type="PANTHER" id="PTHR13906:SF4">
    <property type="entry name" value="LYSOPHOSPHOLIPID ACYLTRANSFERASE 6"/>
    <property type="match status" value="1"/>
</dbReference>
<dbReference type="GO" id="GO:0016746">
    <property type="term" value="F:acyltransferase activity"/>
    <property type="evidence" value="ECO:0007669"/>
    <property type="project" value="UniProtKB-KW"/>
</dbReference>
<keyword evidence="6 9" id="KW-0012">Acyltransferase</keyword>
<dbReference type="Proteomes" id="UP001527925">
    <property type="component" value="Unassembled WGS sequence"/>
</dbReference>
<feature type="transmembrane region" description="Helical" evidence="8">
    <location>
        <begin position="204"/>
        <end position="225"/>
    </location>
</feature>
<feature type="transmembrane region" description="Helical" evidence="8">
    <location>
        <begin position="360"/>
        <end position="379"/>
    </location>
</feature>
<feature type="transmembrane region" description="Helical" evidence="8">
    <location>
        <begin position="435"/>
        <end position="460"/>
    </location>
</feature>
<comment type="caution">
    <text evidence="9">The sequence shown here is derived from an EMBL/GenBank/DDBJ whole genome shotgun (WGS) entry which is preliminary data.</text>
</comment>
<evidence type="ECO:0000256" key="8">
    <source>
        <dbReference type="SAM" id="Phobius"/>
    </source>
</evidence>
<name>A0ABR4MY56_9FUNG</name>
<evidence type="ECO:0000313" key="9">
    <source>
        <dbReference type="EMBL" id="KAL2912169.1"/>
    </source>
</evidence>
<protein>
    <submittedName>
        <fullName evidence="9">Lysophospholipid acyltransferase</fullName>
    </submittedName>
</protein>
<evidence type="ECO:0000256" key="4">
    <source>
        <dbReference type="ARBA" id="ARBA00022989"/>
    </source>
</evidence>
<feature type="transmembrane region" description="Helical" evidence="8">
    <location>
        <begin position="164"/>
        <end position="183"/>
    </location>
</feature>
<keyword evidence="4 8" id="KW-1133">Transmembrane helix</keyword>
<comment type="subcellular location">
    <subcellularLocation>
        <location evidence="1">Membrane</location>
        <topology evidence="1">Multi-pass membrane protein</topology>
    </subcellularLocation>
</comment>
<evidence type="ECO:0000256" key="2">
    <source>
        <dbReference type="ARBA" id="ARBA00022679"/>
    </source>
</evidence>
<feature type="transmembrane region" description="Helical" evidence="8">
    <location>
        <begin position="12"/>
        <end position="35"/>
    </location>
</feature>
<evidence type="ECO:0000256" key="6">
    <source>
        <dbReference type="ARBA" id="ARBA00023315"/>
    </source>
</evidence>
<proteinExistence type="predicted"/>
<evidence type="ECO:0000256" key="7">
    <source>
        <dbReference type="SAM" id="MobiDB-lite"/>
    </source>
</evidence>
<keyword evidence="3 8" id="KW-0812">Transmembrane</keyword>
<dbReference type="InterPro" id="IPR004299">
    <property type="entry name" value="MBOAT_fam"/>
</dbReference>
<feature type="region of interest" description="Disordered" evidence="7">
    <location>
        <begin position="483"/>
        <end position="502"/>
    </location>
</feature>
<feature type="transmembrane region" description="Helical" evidence="8">
    <location>
        <begin position="47"/>
        <end position="75"/>
    </location>
</feature>
<keyword evidence="5 8" id="KW-0472">Membrane</keyword>
<gene>
    <name evidence="9" type="primary">ale1_3</name>
    <name evidence="9" type="ORF">HK105_208371</name>
</gene>
<evidence type="ECO:0000256" key="5">
    <source>
        <dbReference type="ARBA" id="ARBA00023136"/>
    </source>
</evidence>
<reference evidence="9 10" key="1">
    <citation type="submission" date="2023-09" db="EMBL/GenBank/DDBJ databases">
        <title>Pangenome analysis of Batrachochytrium dendrobatidis and related Chytrids.</title>
        <authorList>
            <person name="Yacoub M.N."/>
            <person name="Stajich J.E."/>
            <person name="James T.Y."/>
        </authorList>
    </citation>
    <scope>NUCLEOTIDE SEQUENCE [LARGE SCALE GENOMIC DNA]</scope>
    <source>
        <strain evidence="9 10">JEL0888</strain>
    </source>
</reference>
<evidence type="ECO:0000256" key="3">
    <source>
        <dbReference type="ARBA" id="ARBA00022692"/>
    </source>
</evidence>
<dbReference type="PANTHER" id="PTHR13906">
    <property type="entry name" value="PORCUPINE"/>
    <property type="match status" value="1"/>
</dbReference>
<accession>A0ABR4MY56</accession>
<feature type="transmembrane region" description="Helical" evidence="8">
    <location>
        <begin position="400"/>
        <end position="423"/>
    </location>
</feature>
<evidence type="ECO:0000313" key="10">
    <source>
        <dbReference type="Proteomes" id="UP001527925"/>
    </source>
</evidence>
<dbReference type="EMBL" id="JADGIZ020000075">
    <property type="protein sequence ID" value="KAL2912169.1"/>
    <property type="molecule type" value="Genomic_DNA"/>
</dbReference>
<keyword evidence="10" id="KW-1185">Reference proteome</keyword>
<dbReference type="InterPro" id="IPR049941">
    <property type="entry name" value="LPLAT_7/PORCN-like"/>
</dbReference>
<keyword evidence="2" id="KW-0808">Transferase</keyword>